<protein>
    <recommendedName>
        <fullName evidence="1">Expansin-like EG45 domain-containing protein</fullName>
    </recommendedName>
</protein>
<organism evidence="2 3">
    <name type="scientific">Gossypium lobatum</name>
    <dbReference type="NCBI Taxonomy" id="34289"/>
    <lineage>
        <taxon>Eukaryota</taxon>
        <taxon>Viridiplantae</taxon>
        <taxon>Streptophyta</taxon>
        <taxon>Embryophyta</taxon>
        <taxon>Tracheophyta</taxon>
        <taxon>Spermatophyta</taxon>
        <taxon>Magnoliopsida</taxon>
        <taxon>eudicotyledons</taxon>
        <taxon>Gunneridae</taxon>
        <taxon>Pentapetalae</taxon>
        <taxon>rosids</taxon>
        <taxon>malvids</taxon>
        <taxon>Malvales</taxon>
        <taxon>Malvaceae</taxon>
        <taxon>Malvoideae</taxon>
        <taxon>Gossypium</taxon>
    </lineage>
</organism>
<dbReference type="AlphaFoldDB" id="A0A7J8NBD3"/>
<keyword evidence="3" id="KW-1185">Reference proteome</keyword>
<dbReference type="Gene3D" id="2.40.40.10">
    <property type="entry name" value="RlpA-like domain"/>
    <property type="match status" value="1"/>
</dbReference>
<dbReference type="PANTHER" id="PTHR47480:SF5">
    <property type="entry name" value="EG45-LIKE DOMAIN CONTAINING PROTEIN"/>
    <property type="match status" value="1"/>
</dbReference>
<dbReference type="InterPro" id="IPR009009">
    <property type="entry name" value="RlpA-like_DPBB"/>
</dbReference>
<reference evidence="2 3" key="1">
    <citation type="journal article" date="2019" name="Genome Biol. Evol.">
        <title>Insights into the evolution of the New World diploid cottons (Gossypium, subgenus Houzingenia) based on genome sequencing.</title>
        <authorList>
            <person name="Grover C.E."/>
            <person name="Arick M.A. 2nd"/>
            <person name="Thrash A."/>
            <person name="Conover J.L."/>
            <person name="Sanders W.S."/>
            <person name="Peterson D.G."/>
            <person name="Frelichowski J.E."/>
            <person name="Scheffler J.A."/>
            <person name="Scheffler B.E."/>
            <person name="Wendel J.F."/>
        </authorList>
    </citation>
    <scope>NUCLEOTIDE SEQUENCE [LARGE SCALE GENOMIC DNA]</scope>
    <source>
        <strain evidence="2">157</strain>
        <tissue evidence="2">Leaf</tissue>
    </source>
</reference>
<sequence length="149" mass="16098">MIKVGKPKGQQVMRTSAMSATFLVMYCVLLFDVVGVLGDVGTAASYDPPYLQLNNEATRCGGYSEDQFPPGELFAAVSDGLWDNGASCGRKYRVRCISGPKRPCKVRSIVVQVVDLCSHDPCPATLLLSNKAFTAISKIDAKVNVEYAQ</sequence>
<dbReference type="SUPFAM" id="SSF50685">
    <property type="entry name" value="Barwin-like endoglucanases"/>
    <property type="match status" value="1"/>
</dbReference>
<dbReference type="InterPro" id="IPR036908">
    <property type="entry name" value="RlpA-like_sf"/>
</dbReference>
<feature type="domain" description="Expansin-like EG45" evidence="1">
    <location>
        <begin position="57"/>
        <end position="149"/>
    </location>
</feature>
<dbReference type="InterPro" id="IPR007112">
    <property type="entry name" value="Expansin/allergen_DPBB_dom"/>
</dbReference>
<accession>A0A7J8NBD3</accession>
<dbReference type="PANTHER" id="PTHR47480">
    <property type="entry name" value="EG45-LIKE DOMAIN CONTAINING PROTEIN"/>
    <property type="match status" value="1"/>
</dbReference>
<proteinExistence type="predicted"/>
<dbReference type="SMART" id="SM00837">
    <property type="entry name" value="DPBB_1"/>
    <property type="match status" value="1"/>
</dbReference>
<gene>
    <name evidence="2" type="ORF">Golob_001501</name>
</gene>
<evidence type="ECO:0000313" key="2">
    <source>
        <dbReference type="EMBL" id="MBA0574281.1"/>
    </source>
</evidence>
<dbReference type="Pfam" id="PF03330">
    <property type="entry name" value="DPBB_1"/>
    <property type="match status" value="1"/>
</dbReference>
<evidence type="ECO:0000313" key="3">
    <source>
        <dbReference type="Proteomes" id="UP000593572"/>
    </source>
</evidence>
<dbReference type="Proteomes" id="UP000593572">
    <property type="component" value="Unassembled WGS sequence"/>
</dbReference>
<dbReference type="CDD" id="cd22269">
    <property type="entry name" value="DPBB_EG45-like"/>
    <property type="match status" value="1"/>
</dbReference>
<dbReference type="PROSITE" id="PS50842">
    <property type="entry name" value="EXPANSIN_EG45"/>
    <property type="match status" value="1"/>
</dbReference>
<name>A0A7J8NBD3_9ROSI</name>
<dbReference type="EMBL" id="JABEZX010000013">
    <property type="protein sequence ID" value="MBA0574281.1"/>
    <property type="molecule type" value="Genomic_DNA"/>
</dbReference>
<evidence type="ECO:0000259" key="1">
    <source>
        <dbReference type="PROSITE" id="PS50842"/>
    </source>
</evidence>
<comment type="caution">
    <text evidence="2">The sequence shown here is derived from an EMBL/GenBank/DDBJ whole genome shotgun (WGS) entry which is preliminary data.</text>
</comment>